<dbReference type="NCBIfam" id="TIGR00720">
    <property type="entry name" value="sda_mono"/>
    <property type="match status" value="1"/>
</dbReference>
<dbReference type="InterPro" id="IPR029009">
    <property type="entry name" value="ASB_dom_sf"/>
</dbReference>
<evidence type="ECO:0000256" key="2">
    <source>
        <dbReference type="ARBA" id="ARBA00004742"/>
    </source>
</evidence>
<dbReference type="InterPro" id="IPR005131">
    <property type="entry name" value="Ser_deHydtase_bsu"/>
</dbReference>
<organism evidence="14 15">
    <name type="scientific">Ancylomarina euxinus</name>
    <dbReference type="NCBI Taxonomy" id="2283627"/>
    <lineage>
        <taxon>Bacteria</taxon>
        <taxon>Pseudomonadati</taxon>
        <taxon>Bacteroidota</taxon>
        <taxon>Bacteroidia</taxon>
        <taxon>Marinilabiliales</taxon>
        <taxon>Marinifilaceae</taxon>
        <taxon>Ancylomarina</taxon>
    </lineage>
</organism>
<dbReference type="InterPro" id="IPR005130">
    <property type="entry name" value="Ser_deHydtase-like_asu"/>
</dbReference>
<evidence type="ECO:0000313" key="15">
    <source>
        <dbReference type="Proteomes" id="UP000285794"/>
    </source>
</evidence>
<keyword evidence="6 11" id="KW-0479">Metal-binding</keyword>
<feature type="domain" description="Serine dehydratase beta chain" evidence="13">
    <location>
        <begin position="3"/>
        <end position="60"/>
    </location>
</feature>
<comment type="catalytic activity">
    <reaction evidence="10 11">
        <text>L-serine = pyruvate + NH4(+)</text>
        <dbReference type="Rhea" id="RHEA:19169"/>
        <dbReference type="ChEBI" id="CHEBI:15361"/>
        <dbReference type="ChEBI" id="CHEBI:28938"/>
        <dbReference type="ChEBI" id="CHEBI:33384"/>
        <dbReference type="EC" id="4.3.1.17"/>
    </reaction>
</comment>
<evidence type="ECO:0000256" key="6">
    <source>
        <dbReference type="ARBA" id="ARBA00022723"/>
    </source>
</evidence>
<keyword evidence="9 11" id="KW-0456">Lyase</keyword>
<keyword evidence="5 11" id="KW-0004">4Fe-4S</keyword>
<dbReference type="Gene3D" id="3.30.1330.90">
    <property type="entry name" value="D-3-phosphoglycerate dehydrogenase, domain 3"/>
    <property type="match status" value="1"/>
</dbReference>
<comment type="pathway">
    <text evidence="2">Carbohydrate biosynthesis; gluconeogenesis.</text>
</comment>
<feature type="domain" description="Serine dehydratase-like alpha subunit" evidence="12">
    <location>
        <begin position="151"/>
        <end position="393"/>
    </location>
</feature>
<gene>
    <name evidence="14" type="ORF">DWB61_07725</name>
</gene>
<reference evidence="14 15" key="1">
    <citation type="submission" date="2018-07" db="EMBL/GenBank/DDBJ databases">
        <title>Draft genome sequence of Ancylomarina sp. M1P.</title>
        <authorList>
            <person name="Yadav S."/>
            <person name="Villanueva L."/>
            <person name="Damste J.S.S."/>
        </authorList>
    </citation>
    <scope>NUCLEOTIDE SEQUENCE [LARGE SCALE GENOMIC DNA]</scope>
    <source>
        <strain evidence="14 15">M1P</strain>
    </source>
</reference>
<evidence type="ECO:0000256" key="3">
    <source>
        <dbReference type="ARBA" id="ARBA00008636"/>
    </source>
</evidence>
<dbReference type="SUPFAM" id="SSF143548">
    <property type="entry name" value="Serine metabolism enzymes domain"/>
    <property type="match status" value="1"/>
</dbReference>
<dbReference type="Pfam" id="PF03315">
    <property type="entry name" value="SDH_beta"/>
    <property type="match status" value="1"/>
</dbReference>
<evidence type="ECO:0000313" key="14">
    <source>
        <dbReference type="EMBL" id="RRG22095.1"/>
    </source>
</evidence>
<keyword evidence="8 11" id="KW-0411">Iron-sulfur</keyword>
<evidence type="ECO:0000256" key="11">
    <source>
        <dbReference type="RuleBase" id="RU366059"/>
    </source>
</evidence>
<sequence>MQSLRELYKIGYGPSSSHTIAPGRAAKMFKDKHPNIKSFRVTLYGSLAATGVGHGTDKVIETVIKPLDIEIIWKPEIELPIHPNGLLFEAMENEKCIDSWEVYSVGGGDLKDNSGLLNDASQVYDLTTMDDILAWCLEEGRSFWEYVEFCEGKEIWDYLEEVWGVMKDAIARGLEEEGVLPGTLRIARKAGSYYIRSKTTTGSTGNIGLIFAAALAVAEENAAGGQVVTAPTCGASGVVPSVLHFLKVDQEYSDKRIIRGLATAGLIGNIVKTNGSISGAEVGCQGELGTACAMAAGAAAQIMGGTPKQVEYAAEMGFEHNLGLTCDPVEGYVQIPCIERNAFISQKARECAVYSLFSDGSHKISFDQVVETMMQTGKDLQSKYRETSLGGLARIVRPVIKKA</sequence>
<accession>A0A425Y278</accession>
<evidence type="ECO:0000259" key="13">
    <source>
        <dbReference type="Pfam" id="PF03315"/>
    </source>
</evidence>
<keyword evidence="7 11" id="KW-0408">Iron</keyword>
<evidence type="ECO:0000256" key="10">
    <source>
        <dbReference type="ARBA" id="ARBA00049406"/>
    </source>
</evidence>
<dbReference type="GO" id="GO:0046872">
    <property type="term" value="F:metal ion binding"/>
    <property type="evidence" value="ECO:0007669"/>
    <property type="project" value="UniProtKB-KW"/>
</dbReference>
<comment type="similarity">
    <text evidence="3 11">Belongs to the iron-sulfur dependent L-serine dehydratase family.</text>
</comment>
<name>A0A425Y278_9BACT</name>
<keyword evidence="15" id="KW-1185">Reference proteome</keyword>
<dbReference type="EMBL" id="QQWG01000006">
    <property type="protein sequence ID" value="RRG22095.1"/>
    <property type="molecule type" value="Genomic_DNA"/>
</dbReference>
<evidence type="ECO:0000256" key="8">
    <source>
        <dbReference type="ARBA" id="ARBA00023014"/>
    </source>
</evidence>
<dbReference type="GO" id="GO:0051539">
    <property type="term" value="F:4 iron, 4 sulfur cluster binding"/>
    <property type="evidence" value="ECO:0007669"/>
    <property type="project" value="UniProtKB-UniRule"/>
</dbReference>
<comment type="cofactor">
    <cofactor evidence="1 11">
        <name>[4Fe-4S] cluster</name>
        <dbReference type="ChEBI" id="CHEBI:49883"/>
    </cofactor>
</comment>
<evidence type="ECO:0000256" key="7">
    <source>
        <dbReference type="ARBA" id="ARBA00023004"/>
    </source>
</evidence>
<dbReference type="InterPro" id="IPR004644">
    <property type="entry name" value="Fe-S_L-Ser_mono"/>
</dbReference>
<dbReference type="PANTHER" id="PTHR30182">
    <property type="entry name" value="L-SERINE DEHYDRATASE"/>
    <property type="match status" value="1"/>
</dbReference>
<dbReference type="RefSeq" id="WP_125030324.1">
    <property type="nucleotide sequence ID" value="NZ_JAPXVP010000006.1"/>
</dbReference>
<keyword evidence="4 11" id="KW-0312">Gluconeogenesis</keyword>
<evidence type="ECO:0000259" key="12">
    <source>
        <dbReference type="Pfam" id="PF03313"/>
    </source>
</evidence>
<comment type="caution">
    <text evidence="14">The sequence shown here is derived from an EMBL/GenBank/DDBJ whole genome shotgun (WGS) entry which is preliminary data.</text>
</comment>
<evidence type="ECO:0000256" key="4">
    <source>
        <dbReference type="ARBA" id="ARBA00022432"/>
    </source>
</evidence>
<dbReference type="OrthoDB" id="9805537at2"/>
<dbReference type="Pfam" id="PF03313">
    <property type="entry name" value="SDH_alpha"/>
    <property type="match status" value="1"/>
</dbReference>
<proteinExistence type="inferred from homology"/>
<dbReference type="InterPro" id="IPR051318">
    <property type="entry name" value="Fe-S_L-Ser"/>
</dbReference>
<dbReference type="Proteomes" id="UP000285794">
    <property type="component" value="Unassembled WGS sequence"/>
</dbReference>
<dbReference type="AlphaFoldDB" id="A0A425Y278"/>
<dbReference type="GO" id="GO:0003941">
    <property type="term" value="F:L-serine ammonia-lyase activity"/>
    <property type="evidence" value="ECO:0007669"/>
    <property type="project" value="UniProtKB-UniRule"/>
</dbReference>
<evidence type="ECO:0000256" key="1">
    <source>
        <dbReference type="ARBA" id="ARBA00001966"/>
    </source>
</evidence>
<protein>
    <recommendedName>
        <fullName evidence="11">L-serine dehydratase</fullName>
        <ecNumber evidence="11">4.3.1.17</ecNumber>
    </recommendedName>
</protein>
<dbReference type="GO" id="GO:0006094">
    <property type="term" value="P:gluconeogenesis"/>
    <property type="evidence" value="ECO:0007669"/>
    <property type="project" value="UniProtKB-KW"/>
</dbReference>
<dbReference type="EC" id="4.3.1.17" evidence="11"/>
<evidence type="ECO:0000256" key="9">
    <source>
        <dbReference type="ARBA" id="ARBA00023239"/>
    </source>
</evidence>
<dbReference type="PANTHER" id="PTHR30182:SF1">
    <property type="entry name" value="L-SERINE DEHYDRATASE 1"/>
    <property type="match status" value="1"/>
</dbReference>
<evidence type="ECO:0000256" key="5">
    <source>
        <dbReference type="ARBA" id="ARBA00022485"/>
    </source>
</evidence>